<evidence type="ECO:0000259" key="1">
    <source>
        <dbReference type="Pfam" id="PF14706"/>
    </source>
</evidence>
<gene>
    <name evidence="2" type="ORF">BS101_10225</name>
</gene>
<protein>
    <recommendedName>
        <fullName evidence="1">Transposase Tn5-like N-terminal domain-containing protein</fullName>
    </recommendedName>
</protein>
<dbReference type="Pfam" id="PF14706">
    <property type="entry name" value="Tnp_DNA_bind"/>
    <property type="match status" value="1"/>
</dbReference>
<dbReference type="EMBL" id="CP018335">
    <property type="protein sequence ID" value="APM39094.1"/>
    <property type="molecule type" value="Genomic_DNA"/>
</dbReference>
<dbReference type="AlphaFoldDB" id="A0A1L5F7V7"/>
<dbReference type="Gene3D" id="1.10.246.40">
    <property type="entry name" value="Tn5 transposase, domain 1"/>
    <property type="match status" value="1"/>
</dbReference>
<dbReference type="RefSeq" id="WP_073538732.1">
    <property type="nucleotide sequence ID" value="NZ_CP018335.1"/>
</dbReference>
<dbReference type="SUPFAM" id="SSF53098">
    <property type="entry name" value="Ribonuclease H-like"/>
    <property type="match status" value="1"/>
</dbReference>
<dbReference type="InterPro" id="IPR012337">
    <property type="entry name" value="RNaseH-like_sf"/>
</dbReference>
<name>A0A1L5F7V7_CLOKL</name>
<accession>A0A1L5F7V7</accession>
<dbReference type="OrthoDB" id="139608at2"/>
<feature type="domain" description="Transposase Tn5-like N-terminal" evidence="1">
    <location>
        <begin position="4"/>
        <end position="62"/>
    </location>
</feature>
<dbReference type="Proteomes" id="UP000184604">
    <property type="component" value="Chromosome"/>
</dbReference>
<evidence type="ECO:0000313" key="3">
    <source>
        <dbReference type="Proteomes" id="UP000184604"/>
    </source>
</evidence>
<evidence type="ECO:0000313" key="2">
    <source>
        <dbReference type="EMBL" id="APM39094.1"/>
    </source>
</evidence>
<proteinExistence type="predicted"/>
<organism evidence="2 3">
    <name type="scientific">Clostridium kluyveri</name>
    <dbReference type="NCBI Taxonomy" id="1534"/>
    <lineage>
        <taxon>Bacteria</taxon>
        <taxon>Bacillati</taxon>
        <taxon>Bacillota</taxon>
        <taxon>Clostridia</taxon>
        <taxon>Eubacteriales</taxon>
        <taxon>Clostridiaceae</taxon>
        <taxon>Clostridium</taxon>
    </lineage>
</organism>
<dbReference type="InterPro" id="IPR014735">
    <property type="entry name" value="Transposase_Tn5-like_N"/>
</dbReference>
<dbReference type="InterPro" id="IPR038215">
    <property type="entry name" value="TN5-like_N_sf"/>
</dbReference>
<sequence>MHTNDWVLQEFNDAPFADNRLNKRLTKIANSFYGNPESSIPQACKSYAGTQATYRFFSNNRVKPEVILMSHREQTIDRMRKYDTVFAI</sequence>
<reference evidence="2 3" key="1">
    <citation type="submission" date="2016-12" db="EMBL/GenBank/DDBJ databases">
        <title>Complete genome sequence of Clostridium kluyveri JZZ isolated from the pit mud of a Chinese flavor liquor-making factory.</title>
        <authorList>
            <person name="Wang Y."/>
        </authorList>
    </citation>
    <scope>NUCLEOTIDE SEQUENCE [LARGE SCALE GENOMIC DNA]</scope>
    <source>
        <strain evidence="2 3">JZZ</strain>
    </source>
</reference>